<comment type="caution">
    <text evidence="1">The sequence shown here is derived from an EMBL/GenBank/DDBJ whole genome shotgun (WGS) entry which is preliminary data.</text>
</comment>
<dbReference type="PATRIC" id="fig|1117108.3.peg.4310"/>
<reference evidence="1 2" key="1">
    <citation type="submission" date="2013-05" db="EMBL/GenBank/DDBJ databases">
        <authorList>
            <person name="Strain E.A."/>
            <person name="Brown E."/>
            <person name="Allard M.W."/>
            <person name="Luo Y.L."/>
        </authorList>
    </citation>
    <scope>NUCLEOTIDE SEQUENCE [LARGE SCALE GENOMIC DNA]</scope>
    <source>
        <strain evidence="1 2">TS-15</strain>
    </source>
</reference>
<gene>
    <name evidence="1" type="ORF">PAALTS15_20893</name>
</gene>
<dbReference type="Proteomes" id="UP000015344">
    <property type="component" value="Unassembled WGS sequence"/>
</dbReference>
<sequence length="67" mass="7840">MCFDIALSITKCILSDIQGRYQMDTFVFAATERKDLDVQVEMFERWDEGREAAREVDRYLMGTTLLP</sequence>
<dbReference type="EMBL" id="ATMT01000069">
    <property type="protein sequence ID" value="EPY05170.1"/>
    <property type="molecule type" value="Genomic_DNA"/>
</dbReference>
<dbReference type="AlphaFoldDB" id="S9U3X6"/>
<evidence type="ECO:0000313" key="1">
    <source>
        <dbReference type="EMBL" id="EPY05170.1"/>
    </source>
</evidence>
<accession>S9U3X6</accession>
<protein>
    <submittedName>
        <fullName evidence="1">Uncharacterized protein</fullName>
    </submittedName>
</protein>
<organism evidence="1 2">
    <name type="scientific">Paenibacillus alvei TS-15</name>
    <dbReference type="NCBI Taxonomy" id="1117108"/>
    <lineage>
        <taxon>Bacteria</taxon>
        <taxon>Bacillati</taxon>
        <taxon>Bacillota</taxon>
        <taxon>Bacilli</taxon>
        <taxon>Bacillales</taxon>
        <taxon>Paenibacillaceae</taxon>
        <taxon>Paenibacillus</taxon>
    </lineage>
</organism>
<name>S9U3X6_PAEAL</name>
<evidence type="ECO:0000313" key="2">
    <source>
        <dbReference type="Proteomes" id="UP000015344"/>
    </source>
</evidence>
<proteinExistence type="predicted"/>